<evidence type="ECO:0000313" key="3">
    <source>
        <dbReference type="Proteomes" id="UP000077248"/>
    </source>
</evidence>
<dbReference type="GeneID" id="29114752"/>
<dbReference type="KEGG" id="aalt:CC77DRAFT_1072513"/>
<keyword evidence="3" id="KW-1185">Reference proteome</keyword>
<evidence type="ECO:0000256" key="1">
    <source>
        <dbReference type="SAM" id="MobiDB-lite"/>
    </source>
</evidence>
<dbReference type="AlphaFoldDB" id="A0A177DHL1"/>
<protein>
    <submittedName>
        <fullName evidence="2">Uncharacterized protein</fullName>
    </submittedName>
</protein>
<accession>A0A177DHL1</accession>
<proteinExistence type="predicted"/>
<gene>
    <name evidence="2" type="ORF">CC77DRAFT_1072513</name>
</gene>
<sequence>MRLSKPGTLQVVIIVTDYSTRRALRMNSDPTTRDRIERRKMGKSKVISEITARQRRVVADSDDEEDDTLSAHSSPPSENTGKGKRSVILPPGNTKRQKDGFPSSADSNNGQNVRKSKRPRHDLNAELEDLGIDMEGWTASEDASRTLRRRK</sequence>
<feature type="compositionally biased region" description="Polar residues" evidence="1">
    <location>
        <begin position="104"/>
        <end position="113"/>
    </location>
</feature>
<dbReference type="Proteomes" id="UP000077248">
    <property type="component" value="Unassembled WGS sequence"/>
</dbReference>
<reference evidence="2 3" key="1">
    <citation type="submission" date="2016-05" db="EMBL/GenBank/DDBJ databases">
        <title>Comparative analysis of secretome profiles of manganese(II)-oxidizing ascomycete fungi.</title>
        <authorList>
            <consortium name="DOE Joint Genome Institute"/>
            <person name="Zeiner C.A."/>
            <person name="Purvine S.O."/>
            <person name="Zink E.M."/>
            <person name="Wu S."/>
            <person name="Pasa-Tolic L."/>
            <person name="Chaput D.L."/>
            <person name="Haridas S."/>
            <person name="Grigoriev I.V."/>
            <person name="Santelli C.M."/>
            <person name="Hansel C.M."/>
        </authorList>
    </citation>
    <scope>NUCLEOTIDE SEQUENCE [LARGE SCALE GENOMIC DNA]</scope>
    <source>
        <strain evidence="2 3">SRC1lrK2f</strain>
    </source>
</reference>
<dbReference type="EMBL" id="KV441481">
    <property type="protein sequence ID" value="OAG19394.1"/>
    <property type="molecule type" value="Genomic_DNA"/>
</dbReference>
<evidence type="ECO:0000313" key="2">
    <source>
        <dbReference type="EMBL" id="OAG19394.1"/>
    </source>
</evidence>
<dbReference type="RefSeq" id="XP_018384815.1">
    <property type="nucleotide sequence ID" value="XM_018529158.1"/>
</dbReference>
<name>A0A177DHL1_ALTAL</name>
<feature type="region of interest" description="Disordered" evidence="1">
    <location>
        <begin position="27"/>
        <end position="151"/>
    </location>
</feature>
<feature type="compositionally biased region" description="Polar residues" evidence="1">
    <location>
        <begin position="70"/>
        <end position="80"/>
    </location>
</feature>
<dbReference type="VEuPathDB" id="FungiDB:CC77DRAFT_1072513"/>
<organism evidence="2 3">
    <name type="scientific">Alternaria alternata</name>
    <name type="common">Alternaria rot fungus</name>
    <name type="synonym">Torula alternata</name>
    <dbReference type="NCBI Taxonomy" id="5599"/>
    <lineage>
        <taxon>Eukaryota</taxon>
        <taxon>Fungi</taxon>
        <taxon>Dikarya</taxon>
        <taxon>Ascomycota</taxon>
        <taxon>Pezizomycotina</taxon>
        <taxon>Dothideomycetes</taxon>
        <taxon>Pleosporomycetidae</taxon>
        <taxon>Pleosporales</taxon>
        <taxon>Pleosporineae</taxon>
        <taxon>Pleosporaceae</taxon>
        <taxon>Alternaria</taxon>
        <taxon>Alternaria sect. Alternaria</taxon>
        <taxon>Alternaria alternata complex</taxon>
    </lineage>
</organism>